<dbReference type="InterPro" id="IPR016024">
    <property type="entry name" value="ARM-type_fold"/>
</dbReference>
<dbReference type="Pfam" id="PF22956">
    <property type="entry name" value="VPS15-like_hel"/>
    <property type="match status" value="1"/>
</dbReference>
<feature type="region of interest" description="Disordered" evidence="2">
    <location>
        <begin position="670"/>
        <end position="710"/>
    </location>
</feature>
<dbReference type="Gene3D" id="1.10.510.10">
    <property type="entry name" value="Transferase(Phosphotransferase) domain 1"/>
    <property type="match status" value="1"/>
</dbReference>
<reference evidence="4" key="1">
    <citation type="journal article" date="2021" name="Mol. Ecol. Resour.">
        <title>Phylogenomic analyses of the genus Drosophila reveals genomic signals of climate adaptation.</title>
        <authorList>
            <person name="Li F."/>
            <person name="Rane R.V."/>
            <person name="Luria V."/>
            <person name="Xiong Z."/>
            <person name="Chen J."/>
            <person name="Li Z."/>
            <person name="Catullo R.A."/>
            <person name="Griffin P.C."/>
            <person name="Schiffer M."/>
            <person name="Pearce S."/>
            <person name="Lee S.F."/>
            <person name="McElroy K."/>
            <person name="Stocker A."/>
            <person name="Shirriffs J."/>
            <person name="Cockerell F."/>
            <person name="Coppin C."/>
            <person name="Sgro C.M."/>
            <person name="Karger A."/>
            <person name="Cain J.W."/>
            <person name="Weber J.A."/>
            <person name="Santpere G."/>
            <person name="Kirschner M.W."/>
            <person name="Hoffmann A.A."/>
            <person name="Oakeshott J.G."/>
            <person name="Zhang G."/>
        </authorList>
    </citation>
    <scope>NUCLEOTIDE SEQUENCE</scope>
    <source>
        <strain evidence="4">BGI-SZ-2011g</strain>
    </source>
</reference>
<evidence type="ECO:0000256" key="2">
    <source>
        <dbReference type="SAM" id="MobiDB-lite"/>
    </source>
</evidence>
<protein>
    <recommendedName>
        <fullName evidence="3">Phosphatase 2A Regulatory Subunit A helical domain-containing protein</fullName>
    </recommendedName>
</protein>
<evidence type="ECO:0000259" key="3">
    <source>
        <dbReference type="Pfam" id="PF22956"/>
    </source>
</evidence>
<dbReference type="InterPro" id="IPR051177">
    <property type="entry name" value="CIK-Related_Protein"/>
</dbReference>
<dbReference type="SUPFAM" id="SSF56112">
    <property type="entry name" value="Protein kinase-like (PK-like)"/>
    <property type="match status" value="1"/>
</dbReference>
<name>A0AAD4K327_9MUSC</name>
<dbReference type="Proteomes" id="UP001200034">
    <property type="component" value="Unassembled WGS sequence"/>
</dbReference>
<dbReference type="PANTHER" id="PTHR12984:SF15">
    <property type="entry name" value="PROTEIN-ASSOCIATING WITH THE CARBOXYL-TERMINAL DOMAIN OF EZRIN"/>
    <property type="match status" value="1"/>
</dbReference>
<dbReference type="InterPro" id="IPR055231">
    <property type="entry name" value="2AA_helical"/>
</dbReference>
<organism evidence="4 5">
    <name type="scientific">Drosophila rubida</name>
    <dbReference type="NCBI Taxonomy" id="30044"/>
    <lineage>
        <taxon>Eukaryota</taxon>
        <taxon>Metazoa</taxon>
        <taxon>Ecdysozoa</taxon>
        <taxon>Arthropoda</taxon>
        <taxon>Hexapoda</taxon>
        <taxon>Insecta</taxon>
        <taxon>Pterygota</taxon>
        <taxon>Neoptera</taxon>
        <taxon>Endopterygota</taxon>
        <taxon>Diptera</taxon>
        <taxon>Brachycera</taxon>
        <taxon>Muscomorpha</taxon>
        <taxon>Ephydroidea</taxon>
        <taxon>Drosophilidae</taxon>
        <taxon>Drosophila</taxon>
    </lineage>
</organism>
<evidence type="ECO:0000313" key="5">
    <source>
        <dbReference type="Proteomes" id="UP001200034"/>
    </source>
</evidence>
<feature type="domain" description="Phosphatase 2A Regulatory Subunit A helical" evidence="3">
    <location>
        <begin position="330"/>
        <end position="409"/>
    </location>
</feature>
<feature type="region of interest" description="Disordered" evidence="2">
    <location>
        <begin position="471"/>
        <end position="534"/>
    </location>
</feature>
<gene>
    <name evidence="4" type="ORF">KR093_000508</name>
</gene>
<accession>A0AAD4K327</accession>
<dbReference type="SUPFAM" id="SSF48371">
    <property type="entry name" value="ARM repeat"/>
    <property type="match status" value="1"/>
</dbReference>
<proteinExistence type="predicted"/>
<keyword evidence="5" id="KW-1185">Reference proteome</keyword>
<dbReference type="InterPro" id="IPR011989">
    <property type="entry name" value="ARM-like"/>
</dbReference>
<comment type="caution">
    <text evidence="4">The sequence shown here is derived from an EMBL/GenBank/DDBJ whole genome shotgun (WGS) entry which is preliminary data.</text>
</comment>
<evidence type="ECO:0000256" key="1">
    <source>
        <dbReference type="ARBA" id="ARBA00022737"/>
    </source>
</evidence>
<feature type="compositionally biased region" description="Low complexity" evidence="2">
    <location>
        <begin position="507"/>
        <end position="523"/>
    </location>
</feature>
<keyword evidence="1" id="KW-0677">Repeat</keyword>
<dbReference type="EMBL" id="JAJJHW010001127">
    <property type="protein sequence ID" value="KAH8376628.1"/>
    <property type="molecule type" value="Genomic_DNA"/>
</dbReference>
<dbReference type="AlphaFoldDB" id="A0AAD4K327"/>
<dbReference type="InterPro" id="IPR011009">
    <property type="entry name" value="Kinase-like_dom_sf"/>
</dbReference>
<dbReference type="PANTHER" id="PTHR12984">
    <property type="entry name" value="SCY1-RELATED S/T PROTEIN KINASE-LIKE"/>
    <property type="match status" value="1"/>
</dbReference>
<sequence>MGNEGSKLKGLIIDKNAVEVNDFWALYNAESPTLCNEEGGGGQLLSIFKGEILVKGQLWVAQGPMERAIKNLMIYRHPYILKYMSTWEQSGQKHLATERVRPLSDVLAQQSDIQVCLGLRTILCSLIFLIEKALARHLNICTQSIYVTDKGSWRLAGFEYVWKAKELNKQLLELAHSFRQPLAIDAANIEHGLEQFAFATLCEQILAKSGDSNTSTAATPHVQEFRDYCSIHLKHQSTELRPKLSAVLLHPYFNHEFVIIHSFLFELPLKSVQERQQFFSTLIERLRCFDEQVVASQLASDLLSRMVLLDPTAQHSVTPFVLRTKSENGAASLFSPQTYVEYLLPHVLKMFRLRDAQIRLILLDYFMEYVRLLSDEQLLTEILPHLQLGMNDTNDVLVAKTLRCLADLVPILGAATVLGGDRRRCFSDGRPHAAVSSESTAQWTEPRSITPLMNGSAVDAVDYMVSGSPLPVENNAAPMSLRLSPDGGEDDKSLANLNEKPLELGGSADSNSDSADSSTSSAAHEQTLVNDEEEAWSDWEHTDELQRLHVKQQEALDELNLSNVETQSSTSTQATQPSIADSFRTACSSVSTATTTAKATAVNSPPQSQHKFIDDLSALDIQVQLTTPSNTTESAEFDFFKDMEPVIETKSTLPANDSEVVQIDASRFAASASGATGHDIDGEADLGWGHDDDEDDVVWGNDAEPANVSS</sequence>
<evidence type="ECO:0000313" key="4">
    <source>
        <dbReference type="EMBL" id="KAH8376628.1"/>
    </source>
</evidence>
<dbReference type="Gene3D" id="1.25.10.10">
    <property type="entry name" value="Leucine-rich Repeat Variant"/>
    <property type="match status" value="1"/>
</dbReference>